<organism evidence="1 2">
    <name type="scientific">Mycena albidolilacea</name>
    <dbReference type="NCBI Taxonomy" id="1033008"/>
    <lineage>
        <taxon>Eukaryota</taxon>
        <taxon>Fungi</taxon>
        <taxon>Dikarya</taxon>
        <taxon>Basidiomycota</taxon>
        <taxon>Agaricomycotina</taxon>
        <taxon>Agaricomycetes</taxon>
        <taxon>Agaricomycetidae</taxon>
        <taxon>Agaricales</taxon>
        <taxon>Marasmiineae</taxon>
        <taxon>Mycenaceae</taxon>
        <taxon>Mycena</taxon>
    </lineage>
</organism>
<keyword evidence="2" id="KW-1185">Reference proteome</keyword>
<name>A0AAD7AM21_9AGAR</name>
<proteinExistence type="predicted"/>
<dbReference type="Proteomes" id="UP001218218">
    <property type="component" value="Unassembled WGS sequence"/>
</dbReference>
<evidence type="ECO:0000313" key="1">
    <source>
        <dbReference type="EMBL" id="KAJ7362657.1"/>
    </source>
</evidence>
<reference evidence="1" key="1">
    <citation type="submission" date="2023-03" db="EMBL/GenBank/DDBJ databases">
        <title>Massive genome expansion in bonnet fungi (Mycena s.s.) driven by repeated elements and novel gene families across ecological guilds.</title>
        <authorList>
            <consortium name="Lawrence Berkeley National Laboratory"/>
            <person name="Harder C.B."/>
            <person name="Miyauchi S."/>
            <person name="Viragh M."/>
            <person name="Kuo A."/>
            <person name="Thoen E."/>
            <person name="Andreopoulos B."/>
            <person name="Lu D."/>
            <person name="Skrede I."/>
            <person name="Drula E."/>
            <person name="Henrissat B."/>
            <person name="Morin E."/>
            <person name="Kohler A."/>
            <person name="Barry K."/>
            <person name="LaButti K."/>
            <person name="Morin E."/>
            <person name="Salamov A."/>
            <person name="Lipzen A."/>
            <person name="Mereny Z."/>
            <person name="Hegedus B."/>
            <person name="Baldrian P."/>
            <person name="Stursova M."/>
            <person name="Weitz H."/>
            <person name="Taylor A."/>
            <person name="Grigoriev I.V."/>
            <person name="Nagy L.G."/>
            <person name="Martin F."/>
            <person name="Kauserud H."/>
        </authorList>
    </citation>
    <scope>NUCLEOTIDE SEQUENCE</scope>
    <source>
        <strain evidence="1">CBHHK002</strain>
    </source>
</reference>
<evidence type="ECO:0000313" key="2">
    <source>
        <dbReference type="Proteomes" id="UP001218218"/>
    </source>
</evidence>
<protein>
    <submittedName>
        <fullName evidence="1">Uncharacterized protein</fullName>
    </submittedName>
</protein>
<dbReference type="EMBL" id="JARIHO010000004">
    <property type="protein sequence ID" value="KAJ7362657.1"/>
    <property type="molecule type" value="Genomic_DNA"/>
</dbReference>
<gene>
    <name evidence="1" type="ORF">DFH08DRAFT_841312</name>
</gene>
<sequence>MNQVEKDASVSRNFHWSDTEVSCPGPLEFNAEIDISLTGQASLNSRYGIYIQGTVVPPAVSAAYVYFSADAKATGQFTLRGEASVRYDSSSIQFAKFGFPGLYYPGLLTIGPTLVISGYVSGEMSLSGEFTSTLSYTFPSVSFNFGKTDPDQNSGPVSPSSEFLPSIDLAVGYNVELTGKSGDLSIHLVPSLQLGLSVLGGAVIDAQAFVDIDLYAGVRINGSVSDTIAPNFCIGACTDGGLTGNVLYWETGPLTLRFYSNEQEAFGQCFSSMKEAVTIHDRGIDENSIRLVGGTALNIQPSTFGPAYIEQTDHIQTKQIMPRISDSILTHEKRDVPFLPGFLNCPDTDDHIGADGTDNDPYSDLNQNTLEDAMYRRRSLDDGFDDLHLPARSANATNPEPEFDFGILVKVAQCGKVKFSPLSYKNLGSSYFDLQNPTATNFDPTFSPHAGPAPGARATTYGREHIYEVQLISDFMNSLATQTALWQSVNPNFCSWLDDEVVKKALIPNLLHCLPYDSRIGVNPYMPWLESVANGKKASAIHGNNLATSSTWKKYSFTKKLSVMRSTAALASYMNHPSVRQSFISQSNCMKQECGVIVTGGINAIYTNFIRNVMSSFSPNLQAGLDLMVSFWDDAISNIDASRPTLRVAIDYGIAVTMTATSMDAVNVDLTPLQTFVQNNGLTWWNQL</sequence>
<accession>A0AAD7AM21</accession>
<dbReference type="AlphaFoldDB" id="A0AAD7AM21"/>
<comment type="caution">
    <text evidence="1">The sequence shown here is derived from an EMBL/GenBank/DDBJ whole genome shotgun (WGS) entry which is preliminary data.</text>
</comment>